<dbReference type="EMBL" id="NBIV01000023">
    <property type="protein sequence ID" value="PXF47542.1"/>
    <property type="molecule type" value="Genomic_DNA"/>
</dbReference>
<protein>
    <submittedName>
        <fullName evidence="6">Putative deoxyribonuclease TATDN3</fullName>
    </submittedName>
</protein>
<accession>A0A2V3IZF6</accession>
<comment type="caution">
    <text evidence="6">The sequence shown here is derived from an EMBL/GenBank/DDBJ whole genome shotgun (WGS) entry which is preliminary data.</text>
</comment>
<dbReference type="Pfam" id="PF01026">
    <property type="entry name" value="TatD_DNase"/>
    <property type="match status" value="1"/>
</dbReference>
<evidence type="ECO:0000256" key="4">
    <source>
        <dbReference type="ARBA" id="ARBA00093287"/>
    </source>
</evidence>
<feature type="binding site" evidence="5">
    <location>
        <position position="218"/>
    </location>
    <ligand>
        <name>a divalent metal cation</name>
        <dbReference type="ChEBI" id="CHEBI:60240"/>
        <label>1</label>
    </ligand>
</feature>
<reference evidence="6 7" key="1">
    <citation type="journal article" date="2018" name="Mol. Biol. Evol.">
        <title>Analysis of the draft genome of the red seaweed Gracilariopsis chorda provides insights into genome size evolution in Rhodophyta.</title>
        <authorList>
            <person name="Lee J."/>
            <person name="Yang E.C."/>
            <person name="Graf L."/>
            <person name="Yang J.H."/>
            <person name="Qiu H."/>
            <person name="Zel Zion U."/>
            <person name="Chan C.X."/>
            <person name="Stephens T.G."/>
            <person name="Weber A.P.M."/>
            <person name="Boo G.H."/>
            <person name="Boo S.M."/>
            <person name="Kim K.M."/>
            <person name="Shin Y."/>
            <person name="Jung M."/>
            <person name="Lee S.J."/>
            <person name="Yim H.S."/>
            <person name="Lee J.H."/>
            <person name="Bhattacharya D."/>
            <person name="Yoon H.S."/>
        </authorList>
    </citation>
    <scope>NUCLEOTIDE SEQUENCE [LARGE SCALE GENOMIC DNA]</scope>
    <source>
        <strain evidence="6 7">SKKU-2015</strain>
        <tissue evidence="6">Whole body</tissue>
    </source>
</reference>
<evidence type="ECO:0000256" key="5">
    <source>
        <dbReference type="PIRSR" id="PIRSR005902-1"/>
    </source>
</evidence>
<dbReference type="GO" id="GO:0046872">
    <property type="term" value="F:metal ion binding"/>
    <property type="evidence" value="ECO:0007669"/>
    <property type="project" value="UniProtKB-KW"/>
</dbReference>
<evidence type="ECO:0000256" key="3">
    <source>
        <dbReference type="ARBA" id="ARBA00022801"/>
    </source>
</evidence>
<feature type="binding site" evidence="5">
    <location>
        <position position="167"/>
    </location>
    <ligand>
        <name>a divalent metal cation</name>
        <dbReference type="ChEBI" id="CHEBI:60240"/>
        <label>2</label>
    </ligand>
</feature>
<comment type="function">
    <text evidence="4">Exhibits 3'-exonuclease activities and apurinic/apyrimidinic (AP) endonuclease (in vitro). Show preferential AP endonuclease activity on double-stranded DNA substrates and 3'- exonuclease activity on single-stranded DNA.</text>
</comment>
<dbReference type="InterPro" id="IPR032466">
    <property type="entry name" value="Metal_Hydrolase"/>
</dbReference>
<sequence>MIDTHAHLTDRQFSTDLRDVITRAQNAGVQHIICVSESLSDARNVLRLSSEYERLLHPAVGLHPQYISSLSEDQLYSEMSEIRELIDKQSSVIAIGEVGLDFTPRVLSLAPSAEKAKHTQRQIFDSFLEIAQRTGLPLTIHSRSAGHHALTQVCEANAETPLTAIMHAFDGRPVYAVNALKKMPESLYFSIPPSVVRSSSLPKLVRQAPLERLLLESDAPALPAVARERNEPKEVVKAVEMIAAVRSQRVDDVRQQLLYNTVRVFPSLAINNP</sequence>
<dbReference type="AlphaFoldDB" id="A0A2V3IZF6"/>
<feature type="binding site" evidence="5">
    <location>
        <position position="7"/>
    </location>
    <ligand>
        <name>a divalent metal cation</name>
        <dbReference type="ChEBI" id="CHEBI:60240"/>
        <label>1</label>
    </ligand>
</feature>
<dbReference type="Proteomes" id="UP000247409">
    <property type="component" value="Unassembled WGS sequence"/>
</dbReference>
<dbReference type="PIRSF" id="PIRSF005902">
    <property type="entry name" value="DNase_TatD"/>
    <property type="match status" value="1"/>
</dbReference>
<evidence type="ECO:0000256" key="1">
    <source>
        <dbReference type="ARBA" id="ARBA00009275"/>
    </source>
</evidence>
<dbReference type="CDD" id="cd01310">
    <property type="entry name" value="TatD_DNAse"/>
    <property type="match status" value="1"/>
</dbReference>
<evidence type="ECO:0000313" key="6">
    <source>
        <dbReference type="EMBL" id="PXF47542.1"/>
    </source>
</evidence>
<comment type="similarity">
    <text evidence="1">Belongs to the metallo-dependent hydrolases superfamily. TatD-type hydrolase family.</text>
</comment>
<feature type="binding site" evidence="5">
    <location>
        <position position="97"/>
    </location>
    <ligand>
        <name>a divalent metal cation</name>
        <dbReference type="ChEBI" id="CHEBI:60240"/>
        <label>1</label>
    </ligand>
</feature>
<dbReference type="Gene3D" id="3.20.20.140">
    <property type="entry name" value="Metal-dependent hydrolases"/>
    <property type="match status" value="1"/>
</dbReference>
<name>A0A2V3IZF6_9FLOR</name>
<dbReference type="PANTHER" id="PTHR46317">
    <property type="entry name" value="HYDROLASE OF PHP SUPERFAMILY-RELATED PROTEIN"/>
    <property type="match status" value="1"/>
</dbReference>
<keyword evidence="3" id="KW-0378">Hydrolase</keyword>
<gene>
    <name evidence="6" type="ORF">BWQ96_02686</name>
</gene>
<feature type="binding site" evidence="5">
    <location>
        <position position="5"/>
    </location>
    <ligand>
        <name>a divalent metal cation</name>
        <dbReference type="ChEBI" id="CHEBI:60240"/>
        <label>1</label>
    </ligand>
</feature>
<dbReference type="OrthoDB" id="413993at2759"/>
<feature type="binding site" evidence="5">
    <location>
        <position position="141"/>
    </location>
    <ligand>
        <name>a divalent metal cation</name>
        <dbReference type="ChEBI" id="CHEBI:60240"/>
        <label>2</label>
    </ligand>
</feature>
<dbReference type="InterPro" id="IPR001130">
    <property type="entry name" value="TatD-like"/>
</dbReference>
<evidence type="ECO:0000256" key="2">
    <source>
        <dbReference type="ARBA" id="ARBA00022723"/>
    </source>
</evidence>
<proteinExistence type="inferred from homology"/>
<dbReference type="SUPFAM" id="SSF51556">
    <property type="entry name" value="Metallo-dependent hydrolases"/>
    <property type="match status" value="1"/>
</dbReference>
<organism evidence="6 7">
    <name type="scientific">Gracilariopsis chorda</name>
    <dbReference type="NCBI Taxonomy" id="448386"/>
    <lineage>
        <taxon>Eukaryota</taxon>
        <taxon>Rhodophyta</taxon>
        <taxon>Florideophyceae</taxon>
        <taxon>Rhodymeniophycidae</taxon>
        <taxon>Gracilariales</taxon>
        <taxon>Gracilariaceae</taxon>
        <taxon>Gracilariopsis</taxon>
    </lineage>
</organism>
<keyword evidence="2 5" id="KW-0479">Metal-binding</keyword>
<dbReference type="PANTHER" id="PTHR46317:SF1">
    <property type="entry name" value="HYDROLASE, TATD FAMILY"/>
    <property type="match status" value="1"/>
</dbReference>
<keyword evidence="7" id="KW-1185">Reference proteome</keyword>
<dbReference type="GO" id="GO:0016788">
    <property type="term" value="F:hydrolase activity, acting on ester bonds"/>
    <property type="evidence" value="ECO:0007669"/>
    <property type="project" value="InterPro"/>
</dbReference>
<evidence type="ECO:0000313" key="7">
    <source>
        <dbReference type="Proteomes" id="UP000247409"/>
    </source>
</evidence>